<dbReference type="PANTHER" id="PTHR43876:SF8">
    <property type="entry name" value="2-OCTAPRENYL-6-METHOXYPHENOL HYDROXYLASE"/>
    <property type="match status" value="1"/>
</dbReference>
<dbReference type="GO" id="GO:0006744">
    <property type="term" value="P:ubiquinone biosynthetic process"/>
    <property type="evidence" value="ECO:0007669"/>
    <property type="project" value="InterPro"/>
</dbReference>
<comment type="cofactor">
    <cofactor evidence="1">
        <name>FAD</name>
        <dbReference type="ChEBI" id="CHEBI:57692"/>
    </cofactor>
</comment>
<dbReference type="AlphaFoldDB" id="A0A160TFD0"/>
<evidence type="ECO:0000256" key="4">
    <source>
        <dbReference type="ARBA" id="ARBA00022827"/>
    </source>
</evidence>
<dbReference type="GO" id="GO:0008681">
    <property type="term" value="F:2-octaprenyl-6-methoxyphenol hydroxylase activity"/>
    <property type="evidence" value="ECO:0007669"/>
    <property type="project" value="TreeGrafter"/>
</dbReference>
<reference evidence="8" key="1">
    <citation type="submission" date="2015-10" db="EMBL/GenBank/DDBJ databases">
        <authorList>
            <person name="Gilbert D.G."/>
        </authorList>
    </citation>
    <scope>NUCLEOTIDE SEQUENCE</scope>
</reference>
<comment type="similarity">
    <text evidence="2">Belongs to the UbiH/COQ6 family.</text>
</comment>
<proteinExistence type="inferred from homology"/>
<keyword evidence="4" id="KW-0274">FAD</keyword>
<dbReference type="GO" id="GO:0071949">
    <property type="term" value="F:FAD binding"/>
    <property type="evidence" value="ECO:0007669"/>
    <property type="project" value="InterPro"/>
</dbReference>
<accession>A0A160TFD0</accession>
<evidence type="ECO:0000313" key="8">
    <source>
        <dbReference type="EMBL" id="CUS42127.1"/>
    </source>
</evidence>
<dbReference type="NCBIfam" id="NF004356">
    <property type="entry name" value="PRK05732.1"/>
    <property type="match status" value="1"/>
</dbReference>
<dbReference type="SUPFAM" id="SSF51905">
    <property type="entry name" value="FAD/NAD(P)-binding domain"/>
    <property type="match status" value="1"/>
</dbReference>
<evidence type="ECO:0000256" key="1">
    <source>
        <dbReference type="ARBA" id="ARBA00001974"/>
    </source>
</evidence>
<dbReference type="EMBL" id="CZQC01000061">
    <property type="protein sequence ID" value="CUS42127.1"/>
    <property type="molecule type" value="Genomic_DNA"/>
</dbReference>
<dbReference type="InterPro" id="IPR002938">
    <property type="entry name" value="FAD-bd"/>
</dbReference>
<evidence type="ECO:0000259" key="7">
    <source>
        <dbReference type="Pfam" id="PF01494"/>
    </source>
</evidence>
<dbReference type="InterPro" id="IPR051205">
    <property type="entry name" value="UbiH/COQ6_monooxygenase"/>
</dbReference>
<dbReference type="Pfam" id="PF01494">
    <property type="entry name" value="FAD_binding_3"/>
    <property type="match status" value="1"/>
</dbReference>
<gene>
    <name evidence="8" type="ORF">MGWOODY_Tha1409</name>
</gene>
<dbReference type="PANTHER" id="PTHR43876">
    <property type="entry name" value="UBIQUINONE BIOSYNTHESIS MONOOXYGENASE COQ6, MITOCHONDRIAL"/>
    <property type="match status" value="1"/>
</dbReference>
<evidence type="ECO:0000256" key="3">
    <source>
        <dbReference type="ARBA" id="ARBA00022630"/>
    </source>
</evidence>
<keyword evidence="3" id="KW-0285">Flavoprotein</keyword>
<sequence length="407" mass="44032">MTTLTADITIIGAGMAGASLVHLLAPARAAGMSVALIDRQPLQWQDDSDARPPSFDGRATALSFGTQEILNQLGLWDAIASHACPIEHIQVSDEGRFGQAHLHATEQGTPALGYIIENHQLGQALLRDIVNADDLLQLTPLSVEQVKMNADGALLQLSDGRKLQTRLLIMADGGRSPLMTQLGIQSKRNDYGTHALVTQVECDQPHNNWAYERFSQDGPIAFLPLHKNQYAVVWTLDADVIDAMLALDEATLLAKLQQRIGHRVGCLTRIGSRVSYPLALVKASEQVRRSLVLLGNAAHSLHPVAGQGFNLTLRDAASLAEHLNKAALDGLNPGDLNVLERYLKQQVTDQRNTVTASDWLPRLFAQPNALVACARDGGLLALAAMPTARRLFARHAMGQGQRAARIG</sequence>
<dbReference type="Gene3D" id="3.50.50.60">
    <property type="entry name" value="FAD/NAD(P)-binding domain"/>
    <property type="match status" value="2"/>
</dbReference>
<dbReference type="InterPro" id="IPR036188">
    <property type="entry name" value="FAD/NAD-bd_sf"/>
</dbReference>
<name>A0A160TFD0_9ZZZZ</name>
<dbReference type="InterPro" id="IPR010971">
    <property type="entry name" value="UbiH/COQ6"/>
</dbReference>
<keyword evidence="5 8" id="KW-0560">Oxidoreductase</keyword>
<feature type="domain" description="FAD-binding" evidence="7">
    <location>
        <begin position="6"/>
        <end position="325"/>
    </location>
</feature>
<dbReference type="PRINTS" id="PR00420">
    <property type="entry name" value="RNGMNOXGNASE"/>
</dbReference>
<keyword evidence="6" id="KW-0503">Monooxygenase</keyword>
<evidence type="ECO:0000256" key="6">
    <source>
        <dbReference type="ARBA" id="ARBA00023033"/>
    </source>
</evidence>
<organism evidence="8">
    <name type="scientific">hydrothermal vent metagenome</name>
    <dbReference type="NCBI Taxonomy" id="652676"/>
    <lineage>
        <taxon>unclassified sequences</taxon>
        <taxon>metagenomes</taxon>
        <taxon>ecological metagenomes</taxon>
    </lineage>
</organism>
<dbReference type="EC" id="1.14.13.-" evidence="8"/>
<protein>
    <submittedName>
        <fullName evidence="8">2-octaprenyl-6-methoxyphenol hydroxylase</fullName>
        <ecNumber evidence="8">1.14.13.-</ecNumber>
    </submittedName>
</protein>
<evidence type="ECO:0000256" key="5">
    <source>
        <dbReference type="ARBA" id="ARBA00023002"/>
    </source>
</evidence>
<evidence type="ECO:0000256" key="2">
    <source>
        <dbReference type="ARBA" id="ARBA00005349"/>
    </source>
</evidence>
<dbReference type="NCBIfam" id="TIGR01988">
    <property type="entry name" value="Ubi-OHases"/>
    <property type="match status" value="1"/>
</dbReference>